<dbReference type="SUPFAM" id="SSF52540">
    <property type="entry name" value="P-loop containing nucleoside triphosphate hydrolases"/>
    <property type="match status" value="1"/>
</dbReference>
<protein>
    <recommendedName>
        <fullName evidence="3">CTP synthase (glutamine hydrolyzing)</fullName>
        <ecNumber evidence="3">6.3.4.2</ecNumber>
    </recommendedName>
</protein>
<dbReference type="GO" id="GO:0044210">
    <property type="term" value="P:'de novo' CTP biosynthetic process"/>
    <property type="evidence" value="ECO:0007669"/>
    <property type="project" value="UniProtKB-UniPathway"/>
</dbReference>
<evidence type="ECO:0000256" key="9">
    <source>
        <dbReference type="ARBA" id="ARBA00047781"/>
    </source>
</evidence>
<feature type="domain" description="CTP synthase N-terminal" evidence="11">
    <location>
        <begin position="2"/>
        <end position="265"/>
    </location>
</feature>
<dbReference type="GO" id="GO:0005829">
    <property type="term" value="C:cytosol"/>
    <property type="evidence" value="ECO:0007669"/>
    <property type="project" value="TreeGrafter"/>
</dbReference>
<evidence type="ECO:0000313" key="12">
    <source>
        <dbReference type="EMBL" id="RAO95205.1"/>
    </source>
</evidence>
<dbReference type="GO" id="GO:0005524">
    <property type="term" value="F:ATP binding"/>
    <property type="evidence" value="ECO:0007669"/>
    <property type="project" value="UniProtKB-KW"/>
</dbReference>
<dbReference type="Gene3D" id="3.40.50.300">
    <property type="entry name" value="P-loop containing nucleotide triphosphate hydrolases"/>
    <property type="match status" value="1"/>
</dbReference>
<dbReference type="InterPro" id="IPR017456">
    <property type="entry name" value="CTP_synthase_N"/>
</dbReference>
<gene>
    <name evidence="12" type="ORF">DNK47_01080</name>
</gene>
<dbReference type="UniPathway" id="UPA00159">
    <property type="reaction ID" value="UER00277"/>
</dbReference>
<keyword evidence="8" id="KW-0665">Pyrimidine biosynthesis</keyword>
<dbReference type="PROSITE" id="PS51273">
    <property type="entry name" value="GATASE_TYPE_1"/>
    <property type="match status" value="1"/>
</dbReference>
<dbReference type="SUPFAM" id="SSF52317">
    <property type="entry name" value="Class I glutamine amidotransferase-like"/>
    <property type="match status" value="1"/>
</dbReference>
<dbReference type="NCBIfam" id="NF003792">
    <property type="entry name" value="PRK05380.1"/>
    <property type="match status" value="1"/>
</dbReference>
<organism evidence="12 13">
    <name type="scientific">Mycoplasma wenyonii</name>
    <dbReference type="NCBI Taxonomy" id="65123"/>
    <lineage>
        <taxon>Bacteria</taxon>
        <taxon>Bacillati</taxon>
        <taxon>Mycoplasmatota</taxon>
        <taxon>Mollicutes</taxon>
        <taxon>Mycoplasmataceae</taxon>
        <taxon>Mycoplasma</taxon>
    </lineage>
</organism>
<dbReference type="InterPro" id="IPR029062">
    <property type="entry name" value="Class_I_gatase-like"/>
</dbReference>
<evidence type="ECO:0000256" key="7">
    <source>
        <dbReference type="ARBA" id="ARBA00022962"/>
    </source>
</evidence>
<evidence type="ECO:0000256" key="6">
    <source>
        <dbReference type="ARBA" id="ARBA00022840"/>
    </source>
</evidence>
<proteinExistence type="inferred from homology"/>
<comment type="caution">
    <text evidence="12">The sequence shown here is derived from an EMBL/GenBank/DDBJ whole genome shotgun (WGS) entry which is preliminary data.</text>
</comment>
<keyword evidence="13" id="KW-1185">Reference proteome</keyword>
<dbReference type="OrthoDB" id="9801107at2"/>
<reference evidence="13" key="1">
    <citation type="submission" date="2018-06" db="EMBL/GenBank/DDBJ databases">
        <authorList>
            <person name="Martinez Ocampo F."/>
            <person name="Quiroz Castaneda R.E."/>
            <person name="Rojas Lopez X."/>
        </authorList>
    </citation>
    <scope>NUCLEOTIDE SEQUENCE [LARGE SCALE GENOMIC DNA]</scope>
    <source>
        <strain evidence="13">INIFAP02</strain>
    </source>
</reference>
<dbReference type="CDD" id="cd01746">
    <property type="entry name" value="GATase1_CTP_Synthase"/>
    <property type="match status" value="1"/>
</dbReference>
<dbReference type="InterPro" id="IPR017926">
    <property type="entry name" value="GATASE"/>
</dbReference>
<dbReference type="Proteomes" id="UP000249762">
    <property type="component" value="Unassembled WGS sequence"/>
</dbReference>
<dbReference type="NCBIfam" id="TIGR00337">
    <property type="entry name" value="PyrG"/>
    <property type="match status" value="1"/>
</dbReference>
<evidence type="ECO:0000256" key="4">
    <source>
        <dbReference type="ARBA" id="ARBA00022598"/>
    </source>
</evidence>
<evidence type="ECO:0000256" key="2">
    <source>
        <dbReference type="ARBA" id="ARBA00007533"/>
    </source>
</evidence>
<dbReference type="RefSeq" id="WP_112665157.1">
    <property type="nucleotide sequence ID" value="NZ_QKVO01000002.1"/>
</dbReference>
<dbReference type="GO" id="GO:0003883">
    <property type="term" value="F:CTP synthase activity"/>
    <property type="evidence" value="ECO:0007669"/>
    <property type="project" value="UniProtKB-EC"/>
</dbReference>
<keyword evidence="4" id="KW-0436">Ligase</keyword>
<dbReference type="EMBL" id="QKVO01000002">
    <property type="protein sequence ID" value="RAO95205.1"/>
    <property type="molecule type" value="Genomic_DNA"/>
</dbReference>
<comment type="catalytic activity">
    <reaction evidence="9">
        <text>UTP + L-glutamine + ATP + H2O = CTP + L-glutamate + ADP + phosphate + 2 H(+)</text>
        <dbReference type="Rhea" id="RHEA:26426"/>
        <dbReference type="ChEBI" id="CHEBI:15377"/>
        <dbReference type="ChEBI" id="CHEBI:15378"/>
        <dbReference type="ChEBI" id="CHEBI:29985"/>
        <dbReference type="ChEBI" id="CHEBI:30616"/>
        <dbReference type="ChEBI" id="CHEBI:37563"/>
        <dbReference type="ChEBI" id="CHEBI:43474"/>
        <dbReference type="ChEBI" id="CHEBI:46398"/>
        <dbReference type="ChEBI" id="CHEBI:58359"/>
        <dbReference type="ChEBI" id="CHEBI:456216"/>
        <dbReference type="EC" id="6.3.4.2"/>
    </reaction>
</comment>
<dbReference type="GO" id="GO:0019856">
    <property type="term" value="P:pyrimidine nucleobase biosynthetic process"/>
    <property type="evidence" value="ECO:0007669"/>
    <property type="project" value="TreeGrafter"/>
</dbReference>
<dbReference type="InterPro" id="IPR033828">
    <property type="entry name" value="GATase1_CTP_Synthase"/>
</dbReference>
<evidence type="ECO:0000259" key="11">
    <source>
        <dbReference type="Pfam" id="PF06418"/>
    </source>
</evidence>
<dbReference type="AlphaFoldDB" id="A0A328PNA8"/>
<evidence type="ECO:0000256" key="1">
    <source>
        <dbReference type="ARBA" id="ARBA00005171"/>
    </source>
</evidence>
<dbReference type="Pfam" id="PF06418">
    <property type="entry name" value="CTP_synth_N"/>
    <property type="match status" value="1"/>
</dbReference>
<name>A0A328PNA8_9MOLU</name>
<evidence type="ECO:0000259" key="10">
    <source>
        <dbReference type="Pfam" id="PF00117"/>
    </source>
</evidence>
<accession>A0A328PNA8</accession>
<dbReference type="InterPro" id="IPR004468">
    <property type="entry name" value="CTP_synthase"/>
</dbReference>
<comment type="pathway">
    <text evidence="1">Pyrimidine metabolism; CTP biosynthesis via de novo pathway; CTP from UDP: step 2/2.</text>
</comment>
<dbReference type="GO" id="GO:0042802">
    <property type="term" value="F:identical protein binding"/>
    <property type="evidence" value="ECO:0007669"/>
    <property type="project" value="TreeGrafter"/>
</dbReference>
<dbReference type="PANTHER" id="PTHR11550">
    <property type="entry name" value="CTP SYNTHASE"/>
    <property type="match status" value="1"/>
</dbReference>
<evidence type="ECO:0000256" key="5">
    <source>
        <dbReference type="ARBA" id="ARBA00022741"/>
    </source>
</evidence>
<dbReference type="Pfam" id="PF00117">
    <property type="entry name" value="GATase"/>
    <property type="match status" value="1"/>
</dbReference>
<keyword evidence="7" id="KW-0315">Glutamine amidotransferase</keyword>
<sequence>MKIIFLTGGVYSSLGKGVILSSIGKVLQFEGYECNVLKFDPYLNYNSKFLSPLQHGEVFVTKDGEETDLDLGHYERFLGIELDSNSCYTTGKIFHKLLEKERKGAYDGKTVQIVPHLVNEILLTLEHFRQSGTQILLIELGGTVFDLEQKPFILAASQLKQKKDDDLVFIHLAPLLHLSHNNEKKTKPIQHSLALLAQLSIVPEILILKGGEEISEAELSKISFNFPAIPKEHILSAPYKLDIYEIPLQLYISEKLFEKISPILKLDTIPRDIESGKKYLKEWTDFNEQIKAIKKHQVKIAIVGKYSNSPESYYSIIQSLKFAGYKLSADVSIKIIQSTDLTSEKQLEGFHAICVPPGFGSKSLKGILLAIKYAREKKIPFLGICFGMQLAVIEYFRNVLDLIGADSVELNPNTTCPVFTAWNEKQEMRLGNRKVRFEVGSKIAQVYGILEKEARHRNKFVLNWSLAREKLTEDKELVFSAFEGEIVEAIELKSHPFFVGVQYHPEFNSKPNDPEKLFLALVAKAIDKIIVC</sequence>
<dbReference type="Gene3D" id="3.40.50.880">
    <property type="match status" value="1"/>
</dbReference>
<evidence type="ECO:0000256" key="8">
    <source>
        <dbReference type="ARBA" id="ARBA00022975"/>
    </source>
</evidence>
<keyword evidence="6" id="KW-0067">ATP-binding</keyword>
<keyword evidence="5" id="KW-0547">Nucleotide-binding</keyword>
<evidence type="ECO:0000313" key="13">
    <source>
        <dbReference type="Proteomes" id="UP000249762"/>
    </source>
</evidence>
<dbReference type="PANTHER" id="PTHR11550:SF0">
    <property type="entry name" value="CTP SYNTHASE-RELATED"/>
    <property type="match status" value="1"/>
</dbReference>
<feature type="domain" description="Glutamine amidotransferase" evidence="10">
    <location>
        <begin position="312"/>
        <end position="522"/>
    </location>
</feature>
<evidence type="ECO:0000256" key="3">
    <source>
        <dbReference type="ARBA" id="ARBA00012291"/>
    </source>
</evidence>
<comment type="similarity">
    <text evidence="2">Belongs to the CTP synthase family.</text>
</comment>
<dbReference type="InterPro" id="IPR027417">
    <property type="entry name" value="P-loop_NTPase"/>
</dbReference>
<dbReference type="EC" id="6.3.4.2" evidence="3"/>